<organism evidence="2 3">
    <name type="scientific">Clitoria ternatea</name>
    <name type="common">Butterfly pea</name>
    <dbReference type="NCBI Taxonomy" id="43366"/>
    <lineage>
        <taxon>Eukaryota</taxon>
        <taxon>Viridiplantae</taxon>
        <taxon>Streptophyta</taxon>
        <taxon>Embryophyta</taxon>
        <taxon>Tracheophyta</taxon>
        <taxon>Spermatophyta</taxon>
        <taxon>Magnoliopsida</taxon>
        <taxon>eudicotyledons</taxon>
        <taxon>Gunneridae</taxon>
        <taxon>Pentapetalae</taxon>
        <taxon>rosids</taxon>
        <taxon>fabids</taxon>
        <taxon>Fabales</taxon>
        <taxon>Fabaceae</taxon>
        <taxon>Papilionoideae</taxon>
        <taxon>50 kb inversion clade</taxon>
        <taxon>NPAAA clade</taxon>
        <taxon>indigoferoid/millettioid clade</taxon>
        <taxon>Phaseoleae</taxon>
        <taxon>Clitoria</taxon>
    </lineage>
</organism>
<name>A0AAN9ISL6_CLITE</name>
<evidence type="ECO:0000313" key="2">
    <source>
        <dbReference type="EMBL" id="KAK7285535.1"/>
    </source>
</evidence>
<evidence type="ECO:0000256" key="1">
    <source>
        <dbReference type="SAM" id="MobiDB-lite"/>
    </source>
</evidence>
<proteinExistence type="predicted"/>
<dbReference type="AlphaFoldDB" id="A0AAN9ISL6"/>
<accession>A0AAN9ISL6</accession>
<dbReference type="PANTHER" id="PTHR35119:SF1">
    <property type="entry name" value="PROTEIN POLYCHOME"/>
    <property type="match status" value="1"/>
</dbReference>
<dbReference type="GO" id="GO:0005634">
    <property type="term" value="C:nucleus"/>
    <property type="evidence" value="ECO:0007669"/>
    <property type="project" value="InterPro"/>
</dbReference>
<dbReference type="GO" id="GO:0051783">
    <property type="term" value="P:regulation of nuclear division"/>
    <property type="evidence" value="ECO:0007669"/>
    <property type="project" value="InterPro"/>
</dbReference>
<feature type="region of interest" description="Disordered" evidence="1">
    <location>
        <begin position="36"/>
        <end position="74"/>
    </location>
</feature>
<keyword evidence="3" id="KW-1185">Reference proteome</keyword>
<sequence>MPEPRDRRPSSLDVATIFARRRASLIFHDHVLPLRSPHTPRTTRTTRPRFFHPTGPENTPLGTPRRARSRASSRSVLPSWYPRAPLRDITAVARAFERRRRGRVEEEEQDEEIVDQALLDPSSSVSISPRSVGVKLRTPAGSKVPKIFLDFSDLPEVESESSEPLVTPQKKLLNSIDTVEKVVREELQRLKRTPSAKKAEREKRVKTLMSMRRMSPNAPSLPIHLQLHSSDDLLAVASRASLSEAHGETNAYNSTRKTVKIN</sequence>
<protein>
    <submittedName>
        <fullName evidence="2">Uncharacterized protein</fullName>
    </submittedName>
</protein>
<comment type="caution">
    <text evidence="2">The sequence shown here is derived from an EMBL/GenBank/DDBJ whole genome shotgun (WGS) entry which is preliminary data.</text>
</comment>
<gene>
    <name evidence="2" type="ORF">RJT34_20309</name>
</gene>
<evidence type="ECO:0000313" key="3">
    <source>
        <dbReference type="Proteomes" id="UP001359559"/>
    </source>
</evidence>
<dbReference type="PANTHER" id="PTHR35119">
    <property type="entry name" value="PROTEIN POLYCHOME"/>
    <property type="match status" value="1"/>
</dbReference>
<dbReference type="Proteomes" id="UP001359559">
    <property type="component" value="Unassembled WGS sequence"/>
</dbReference>
<dbReference type="InterPro" id="IPR034590">
    <property type="entry name" value="POLYCHOME/GIG1"/>
</dbReference>
<reference evidence="2 3" key="1">
    <citation type="submission" date="2024-01" db="EMBL/GenBank/DDBJ databases">
        <title>The genomes of 5 underutilized Papilionoideae crops provide insights into root nodulation and disease resistance.</title>
        <authorList>
            <person name="Yuan L."/>
        </authorList>
    </citation>
    <scope>NUCLEOTIDE SEQUENCE [LARGE SCALE GENOMIC DNA]</scope>
    <source>
        <strain evidence="2">LY-2023</strain>
        <tissue evidence="2">Leaf</tissue>
    </source>
</reference>
<dbReference type="EMBL" id="JAYKXN010000005">
    <property type="protein sequence ID" value="KAK7285535.1"/>
    <property type="molecule type" value="Genomic_DNA"/>
</dbReference>